<keyword evidence="2" id="KW-1185">Reference proteome</keyword>
<reference evidence="1 2" key="1">
    <citation type="journal article" date="2011" name="J. Bacteriol.">
        <title>Complete genome sequence of Burkholderia gladioli BSR3.</title>
        <authorList>
            <person name="Seo Y.S."/>
            <person name="Lim J."/>
            <person name="Choi B.S."/>
            <person name="Kim H."/>
            <person name="Goo E."/>
            <person name="Lee B."/>
            <person name="Lim J.S."/>
            <person name="Choi I.Y."/>
            <person name="Moon J.S."/>
            <person name="Kim J."/>
            <person name="Hwang I."/>
        </authorList>
    </citation>
    <scope>NUCLEOTIDE SEQUENCE [LARGE SCALE GENOMIC DNA]</scope>
    <source>
        <strain evidence="1 2">BSR3</strain>
    </source>
</reference>
<dbReference type="AlphaFoldDB" id="F2L9M3"/>
<gene>
    <name evidence="1" type="ordered locus">bgla_1g11020</name>
</gene>
<dbReference type="RefSeq" id="WP_013697137.1">
    <property type="nucleotide sequence ID" value="NC_015381.1"/>
</dbReference>
<name>F2L9M3_BURGS</name>
<evidence type="ECO:0000313" key="1">
    <source>
        <dbReference type="EMBL" id="AEA59786.1"/>
    </source>
</evidence>
<dbReference type="HOGENOM" id="CLU_3283222_0_0_4"/>
<evidence type="ECO:0000313" key="2">
    <source>
        <dbReference type="Proteomes" id="UP000008316"/>
    </source>
</evidence>
<accession>F2L9M3</accession>
<protein>
    <submittedName>
        <fullName evidence="1">Uncharacterized protein</fullName>
    </submittedName>
</protein>
<dbReference type="Proteomes" id="UP000008316">
    <property type="component" value="Chromosome 1"/>
</dbReference>
<dbReference type="KEGG" id="bgd:bgla_1g11020"/>
<proteinExistence type="predicted"/>
<organism evidence="1 2">
    <name type="scientific">Burkholderia gladioli (strain BSR3)</name>
    <dbReference type="NCBI Taxonomy" id="999541"/>
    <lineage>
        <taxon>Bacteria</taxon>
        <taxon>Pseudomonadati</taxon>
        <taxon>Pseudomonadota</taxon>
        <taxon>Betaproteobacteria</taxon>
        <taxon>Burkholderiales</taxon>
        <taxon>Burkholderiaceae</taxon>
        <taxon>Burkholderia</taxon>
    </lineage>
</organism>
<dbReference type="STRING" id="999541.bgla_1g11020"/>
<dbReference type="EMBL" id="CP002599">
    <property type="protein sequence ID" value="AEA59786.1"/>
    <property type="molecule type" value="Genomic_DNA"/>
</dbReference>
<sequence length="41" mass="4741">MATNNSEEQVIYRMTITVKGRVIRRPNGQPFRIVLRAPKAK</sequence>